<gene>
    <name evidence="2" type="ORF">SAMN04488561_0128</name>
</gene>
<sequence>MTETSTRRVVANLSLSLDGRYYGPGGEHDMSWVAPHALTDSQRDQSVRMTTTATTILLGRKNYQGFGGFWPSVARDENAEPRDRALARWLDDVEKVVFSTTLTETPWQNSRLAQHDPVTEVRALRTRPGGDIVIQNSVSLIRTLLDAGEVDRLTLNLCPELVGGGARLFEDGVPRSSWSLADLATSESGAIYLTYDRLR</sequence>
<evidence type="ECO:0000313" key="3">
    <source>
        <dbReference type="Proteomes" id="UP000181980"/>
    </source>
</evidence>
<evidence type="ECO:0000259" key="1">
    <source>
        <dbReference type="Pfam" id="PF01872"/>
    </source>
</evidence>
<accession>A0A1H5C816</accession>
<dbReference type="InterPro" id="IPR024072">
    <property type="entry name" value="DHFR-like_dom_sf"/>
</dbReference>
<dbReference type="InterPro" id="IPR002734">
    <property type="entry name" value="RibDG_C"/>
</dbReference>
<dbReference type="OrthoDB" id="8419056at2"/>
<dbReference type="Pfam" id="PF01872">
    <property type="entry name" value="RibD_C"/>
    <property type="match status" value="1"/>
</dbReference>
<keyword evidence="3" id="KW-1185">Reference proteome</keyword>
<dbReference type="GO" id="GO:0008703">
    <property type="term" value="F:5-amino-6-(5-phosphoribosylamino)uracil reductase activity"/>
    <property type="evidence" value="ECO:0007669"/>
    <property type="project" value="InterPro"/>
</dbReference>
<dbReference type="InterPro" id="IPR050765">
    <property type="entry name" value="Riboflavin_Biosynth_HTPR"/>
</dbReference>
<proteinExistence type="predicted"/>
<dbReference type="EMBL" id="FNUC01000001">
    <property type="protein sequence ID" value="SED62745.1"/>
    <property type="molecule type" value="Genomic_DNA"/>
</dbReference>
<dbReference type="SUPFAM" id="SSF53597">
    <property type="entry name" value="Dihydrofolate reductase-like"/>
    <property type="match status" value="1"/>
</dbReference>
<dbReference type="AlphaFoldDB" id="A0A1H5C816"/>
<feature type="domain" description="Bacterial bifunctional deaminase-reductase C-terminal" evidence="1">
    <location>
        <begin position="9"/>
        <end position="188"/>
    </location>
</feature>
<name>A0A1H5C816_9ACTN</name>
<dbReference type="GO" id="GO:0009231">
    <property type="term" value="P:riboflavin biosynthetic process"/>
    <property type="evidence" value="ECO:0007669"/>
    <property type="project" value="InterPro"/>
</dbReference>
<evidence type="ECO:0000313" key="2">
    <source>
        <dbReference type="EMBL" id="SED62745.1"/>
    </source>
</evidence>
<protein>
    <submittedName>
        <fullName evidence="2">Dihydrofolate reductase</fullName>
    </submittedName>
</protein>
<reference evidence="3" key="1">
    <citation type="submission" date="2016-10" db="EMBL/GenBank/DDBJ databases">
        <authorList>
            <person name="Varghese N."/>
            <person name="Submissions S."/>
        </authorList>
    </citation>
    <scope>NUCLEOTIDE SEQUENCE [LARGE SCALE GENOMIC DNA]</scope>
    <source>
        <strain evidence="3">DSM 45237</strain>
    </source>
</reference>
<dbReference type="STRING" id="561176.SAMN04488561_0128"/>
<dbReference type="PANTHER" id="PTHR38011">
    <property type="entry name" value="DIHYDROFOLATE REDUCTASE FAMILY PROTEIN (AFU_ORTHOLOGUE AFUA_8G06820)"/>
    <property type="match status" value="1"/>
</dbReference>
<dbReference type="RefSeq" id="WP_069114007.1">
    <property type="nucleotide sequence ID" value="NZ_FNUC01000001.1"/>
</dbReference>
<dbReference type="Gene3D" id="3.40.430.10">
    <property type="entry name" value="Dihydrofolate Reductase, subunit A"/>
    <property type="match status" value="1"/>
</dbReference>
<organism evidence="2 3">
    <name type="scientific">Jiangella alba</name>
    <dbReference type="NCBI Taxonomy" id="561176"/>
    <lineage>
        <taxon>Bacteria</taxon>
        <taxon>Bacillati</taxon>
        <taxon>Actinomycetota</taxon>
        <taxon>Actinomycetes</taxon>
        <taxon>Jiangellales</taxon>
        <taxon>Jiangellaceae</taxon>
        <taxon>Jiangella</taxon>
    </lineage>
</organism>
<dbReference type="PANTHER" id="PTHR38011:SF2">
    <property type="entry name" value="BIFUNCTIONAL DEAMINASE-REDUCTASE DOMAIN PROTEIN"/>
    <property type="match status" value="1"/>
</dbReference>
<dbReference type="Proteomes" id="UP000181980">
    <property type="component" value="Unassembled WGS sequence"/>
</dbReference>